<dbReference type="NCBIfam" id="NF001264">
    <property type="entry name" value="PRK00226.1-5"/>
    <property type="match status" value="1"/>
</dbReference>
<dbReference type="AlphaFoldDB" id="A0A291B7P4"/>
<dbReference type="InterPro" id="IPR006359">
    <property type="entry name" value="Tscrpt_elong_fac_GreA"/>
</dbReference>
<dbReference type="InterPro" id="IPR023459">
    <property type="entry name" value="Tscrpt_elong_fac_GreA/B_fam"/>
</dbReference>
<sequence length="177" mass="19718">MGVTFFSSRPRVLVIEVLSLMNKIPMTVRGEQQLRGDLNRLLKRRPIITQAISAARELGDLKENAEYHAAREEQGICEAQIRDIKYKLSVAQIIDISKLPKKGKIIFGSTVTLIDINTYDEVTYRIVGDDEADIKKNLISVNSPIARGLIGKEAGDEVSIKTPGGIKEFEITSVEYT</sequence>
<feature type="domain" description="Transcription elongation factor GreA/GreB C-terminal" evidence="10">
    <location>
        <begin position="102"/>
        <end position="176"/>
    </location>
</feature>
<dbReference type="NCBIfam" id="NF001261">
    <property type="entry name" value="PRK00226.1-2"/>
    <property type="match status" value="1"/>
</dbReference>
<proteinExistence type="inferred from homology"/>
<dbReference type="Gene3D" id="1.10.287.180">
    <property type="entry name" value="Transcription elongation factor, GreA/GreB, N-terminal domain"/>
    <property type="match status" value="1"/>
</dbReference>
<keyword evidence="13" id="KW-1185">Reference proteome</keyword>
<organism evidence="12 13">
    <name type="scientific">Candidatus Enterovibrio altilux</name>
    <dbReference type="NCBI Taxonomy" id="1927128"/>
    <lineage>
        <taxon>Bacteria</taxon>
        <taxon>Pseudomonadati</taxon>
        <taxon>Pseudomonadota</taxon>
        <taxon>Gammaproteobacteria</taxon>
        <taxon>Vibrionales</taxon>
        <taxon>Vibrionaceae</taxon>
        <taxon>Enterovibrio</taxon>
    </lineage>
</organism>
<dbReference type="Gene3D" id="3.10.50.30">
    <property type="entry name" value="Transcription elongation factor, GreA/GreB, C-terminal domain"/>
    <property type="match status" value="1"/>
</dbReference>
<dbReference type="SUPFAM" id="SSF46557">
    <property type="entry name" value="GreA transcript cleavage protein, N-terminal domain"/>
    <property type="match status" value="1"/>
</dbReference>
<evidence type="ECO:0000256" key="9">
    <source>
        <dbReference type="RuleBase" id="RU000556"/>
    </source>
</evidence>
<dbReference type="InterPro" id="IPR022691">
    <property type="entry name" value="Tscrpt_elong_fac_GreA/B_N"/>
</dbReference>
<comment type="function">
    <text evidence="6 8 9">Necessary for efficient RNA polymerase transcription elongation past template-encoded arresting sites. The arresting sites in DNA have the property of trapping a certain fraction of elongating RNA polymerases that pass through, resulting in locked ternary complexes. Cleavage of the nascent transcript by cleavage factors such as GreA or GreB allows the resumption of elongation from the new 3'terminus. GreA releases sequences of 2 to 3 nucleotides.</text>
</comment>
<dbReference type="EMBL" id="CP020660">
    <property type="protein sequence ID" value="ATF09010.1"/>
    <property type="molecule type" value="Genomic_DNA"/>
</dbReference>
<evidence type="ECO:0000256" key="5">
    <source>
        <dbReference type="ARBA" id="ARBA00023163"/>
    </source>
</evidence>
<comment type="similarity">
    <text evidence="1 8 9">Belongs to the GreA/GreB family.</text>
</comment>
<dbReference type="GO" id="GO:0070063">
    <property type="term" value="F:RNA polymerase binding"/>
    <property type="evidence" value="ECO:0007669"/>
    <property type="project" value="InterPro"/>
</dbReference>
<dbReference type="FunFam" id="1.10.287.180:FF:000001">
    <property type="entry name" value="Transcription elongation factor GreA"/>
    <property type="match status" value="1"/>
</dbReference>
<dbReference type="SUPFAM" id="SSF54534">
    <property type="entry name" value="FKBP-like"/>
    <property type="match status" value="1"/>
</dbReference>
<evidence type="ECO:0000256" key="3">
    <source>
        <dbReference type="ARBA" id="ARBA00023015"/>
    </source>
</evidence>
<evidence type="ECO:0000256" key="8">
    <source>
        <dbReference type="HAMAP-Rule" id="MF_00105"/>
    </source>
</evidence>
<evidence type="ECO:0000256" key="2">
    <source>
        <dbReference type="ARBA" id="ARBA00013729"/>
    </source>
</evidence>
<dbReference type="HAMAP" id="MF_00105">
    <property type="entry name" value="GreA_GreB"/>
    <property type="match status" value="1"/>
</dbReference>
<evidence type="ECO:0000313" key="13">
    <source>
        <dbReference type="Proteomes" id="UP000218160"/>
    </source>
</evidence>
<dbReference type="PANTHER" id="PTHR30437:SF4">
    <property type="entry name" value="TRANSCRIPTION ELONGATION FACTOR GREA"/>
    <property type="match status" value="1"/>
</dbReference>
<gene>
    <name evidence="8" type="primary">greA</name>
    <name evidence="12" type="ORF">BTN50_0481</name>
</gene>
<reference evidence="13" key="1">
    <citation type="submission" date="2017-04" db="EMBL/GenBank/DDBJ databases">
        <title>Genome evolution of the luminous symbionts of deep sea anglerfish.</title>
        <authorList>
            <person name="Hendry T.A."/>
        </authorList>
    </citation>
    <scope>NUCLEOTIDE SEQUENCE [LARGE SCALE GENOMIC DNA]</scope>
</reference>
<dbReference type="GO" id="GO:0003746">
    <property type="term" value="F:translation elongation factor activity"/>
    <property type="evidence" value="ECO:0007669"/>
    <property type="project" value="UniProtKB-KW"/>
</dbReference>
<dbReference type="InterPro" id="IPR028624">
    <property type="entry name" value="Tscrpt_elong_fac_GreA/B"/>
</dbReference>
<dbReference type="Proteomes" id="UP000218160">
    <property type="component" value="Chromosome 1"/>
</dbReference>
<dbReference type="NCBIfam" id="NF001263">
    <property type="entry name" value="PRK00226.1-4"/>
    <property type="match status" value="1"/>
</dbReference>
<dbReference type="PIRSF" id="PIRSF006092">
    <property type="entry name" value="GreA_GreB"/>
    <property type="match status" value="1"/>
</dbReference>
<evidence type="ECO:0000313" key="12">
    <source>
        <dbReference type="EMBL" id="ATF09010.1"/>
    </source>
</evidence>
<keyword evidence="4 8" id="KW-0238">DNA-binding</keyword>
<keyword evidence="3 8" id="KW-0805">Transcription regulation</keyword>
<evidence type="ECO:0000256" key="7">
    <source>
        <dbReference type="ARBA" id="ARBA00030776"/>
    </source>
</evidence>
<dbReference type="Pfam" id="PF01272">
    <property type="entry name" value="GreA_GreB"/>
    <property type="match status" value="1"/>
</dbReference>
<dbReference type="FunFam" id="3.10.50.30:FF:000001">
    <property type="entry name" value="Transcription elongation factor GreA"/>
    <property type="match status" value="1"/>
</dbReference>
<accession>A0A291B7P4</accession>
<name>A0A291B7P4_9GAMM</name>
<feature type="domain" description="Transcription elongation factor GreA/GreB N-terminal" evidence="11">
    <location>
        <begin position="24"/>
        <end position="93"/>
    </location>
</feature>
<keyword evidence="12" id="KW-0648">Protein biosynthesis</keyword>
<keyword evidence="12" id="KW-0251">Elongation factor</keyword>
<dbReference type="PANTHER" id="PTHR30437">
    <property type="entry name" value="TRANSCRIPTION ELONGATION FACTOR GREA"/>
    <property type="match status" value="1"/>
</dbReference>
<evidence type="ECO:0000259" key="11">
    <source>
        <dbReference type="Pfam" id="PF03449"/>
    </source>
</evidence>
<evidence type="ECO:0000256" key="6">
    <source>
        <dbReference type="ARBA" id="ARBA00024916"/>
    </source>
</evidence>
<evidence type="ECO:0000256" key="4">
    <source>
        <dbReference type="ARBA" id="ARBA00023125"/>
    </source>
</evidence>
<keyword evidence="5 8" id="KW-0804">Transcription</keyword>
<dbReference type="PROSITE" id="PS00830">
    <property type="entry name" value="GREAB_2"/>
    <property type="match status" value="1"/>
</dbReference>
<dbReference type="Pfam" id="PF03449">
    <property type="entry name" value="GreA_GreB_N"/>
    <property type="match status" value="1"/>
</dbReference>
<dbReference type="InterPro" id="IPR001437">
    <property type="entry name" value="Tscrpt_elong_fac_GreA/B_C"/>
</dbReference>
<evidence type="ECO:0000256" key="1">
    <source>
        <dbReference type="ARBA" id="ARBA00008213"/>
    </source>
</evidence>
<dbReference type="GO" id="GO:0006354">
    <property type="term" value="P:DNA-templated transcription elongation"/>
    <property type="evidence" value="ECO:0007669"/>
    <property type="project" value="TreeGrafter"/>
</dbReference>
<dbReference type="InterPro" id="IPR018151">
    <property type="entry name" value="TF_GreA/GreB_CS"/>
</dbReference>
<dbReference type="InterPro" id="IPR036805">
    <property type="entry name" value="Tscrpt_elong_fac_GreA/B_N_sf"/>
</dbReference>
<dbReference type="GO" id="GO:0003677">
    <property type="term" value="F:DNA binding"/>
    <property type="evidence" value="ECO:0007669"/>
    <property type="project" value="UniProtKB-UniRule"/>
</dbReference>
<evidence type="ECO:0000259" key="10">
    <source>
        <dbReference type="Pfam" id="PF01272"/>
    </source>
</evidence>
<dbReference type="NCBIfam" id="TIGR01462">
    <property type="entry name" value="greA"/>
    <property type="match status" value="1"/>
</dbReference>
<dbReference type="GO" id="GO:0032784">
    <property type="term" value="P:regulation of DNA-templated transcription elongation"/>
    <property type="evidence" value="ECO:0007669"/>
    <property type="project" value="UniProtKB-UniRule"/>
</dbReference>
<protein>
    <recommendedName>
        <fullName evidence="2 8">Transcription elongation factor GreA</fullName>
    </recommendedName>
    <alternativeName>
        <fullName evidence="7 8">Transcript cleavage factor GreA</fullName>
    </alternativeName>
</protein>
<dbReference type="KEGG" id="elux:BTN50_0481"/>
<dbReference type="InterPro" id="IPR036953">
    <property type="entry name" value="GreA/GreB_C_sf"/>
</dbReference>